<sequence>MLSLLFSFMLRKISDFNLSAGRDDVEEILDGWRLDVANEIDHHFWREFRHVVKSANPDALNGRMGLCMLRSG</sequence>
<dbReference type="Gene3D" id="3.20.20.80">
    <property type="entry name" value="Glycosidases"/>
    <property type="match status" value="1"/>
</dbReference>
<evidence type="ECO:0000313" key="1">
    <source>
        <dbReference type="EMBL" id="NHN29302.1"/>
    </source>
</evidence>
<organism evidence="1 2">
    <name type="scientific">Paenibacillus agricola</name>
    <dbReference type="NCBI Taxonomy" id="2716264"/>
    <lineage>
        <taxon>Bacteria</taxon>
        <taxon>Bacillati</taxon>
        <taxon>Bacillota</taxon>
        <taxon>Bacilli</taxon>
        <taxon>Bacillales</taxon>
        <taxon>Paenibacillaceae</taxon>
        <taxon>Paenibacillus</taxon>
    </lineage>
</organism>
<dbReference type="RefSeq" id="WP_166146745.1">
    <property type="nucleotide sequence ID" value="NZ_JAAOIW010000002.1"/>
</dbReference>
<proteinExistence type="predicted"/>
<keyword evidence="2" id="KW-1185">Reference proteome</keyword>
<dbReference type="Proteomes" id="UP001165962">
    <property type="component" value="Unassembled WGS sequence"/>
</dbReference>
<comment type="caution">
    <text evidence="1">The sequence shown here is derived from an EMBL/GenBank/DDBJ whole genome shotgun (WGS) entry which is preliminary data.</text>
</comment>
<reference evidence="1" key="1">
    <citation type="submission" date="2020-03" db="EMBL/GenBank/DDBJ databases">
        <title>Draft sequencing of Paenibacilllus sp. S3N08.</title>
        <authorList>
            <person name="Kim D.-U."/>
        </authorList>
    </citation>
    <scope>NUCLEOTIDE SEQUENCE</scope>
    <source>
        <strain evidence="1">S3N08</strain>
    </source>
</reference>
<dbReference type="InterPro" id="IPR017853">
    <property type="entry name" value="GH"/>
</dbReference>
<accession>A0ABX0IZ86</accession>
<dbReference type="SUPFAM" id="SSF51445">
    <property type="entry name" value="(Trans)glycosidases"/>
    <property type="match status" value="1"/>
</dbReference>
<dbReference type="EMBL" id="JAAOIW010000002">
    <property type="protein sequence ID" value="NHN29302.1"/>
    <property type="molecule type" value="Genomic_DNA"/>
</dbReference>
<name>A0ABX0IZ86_9BACL</name>
<protein>
    <submittedName>
        <fullName evidence="1">Uncharacterized protein</fullName>
    </submittedName>
</protein>
<gene>
    <name evidence="1" type="ORF">G9U52_05585</name>
</gene>
<evidence type="ECO:0000313" key="2">
    <source>
        <dbReference type="Proteomes" id="UP001165962"/>
    </source>
</evidence>